<accession>A0A5C6S1B0</accession>
<gene>
    <name evidence="2" type="ORF">FRY97_03925</name>
</gene>
<dbReference type="PROSITE" id="PS51257">
    <property type="entry name" value="PROKAR_LIPOPROTEIN"/>
    <property type="match status" value="1"/>
</dbReference>
<keyword evidence="1" id="KW-0732">Signal</keyword>
<evidence type="ECO:0000313" key="3">
    <source>
        <dbReference type="Proteomes" id="UP000321580"/>
    </source>
</evidence>
<dbReference type="OrthoDB" id="1144014at2"/>
<protein>
    <recommendedName>
        <fullName evidence="4">Lipoprotein</fullName>
    </recommendedName>
</protein>
<name>A0A5C6S1B0_9BACT</name>
<feature type="chain" id="PRO_5022799519" description="Lipoprotein" evidence="1">
    <location>
        <begin position="26"/>
        <end position="325"/>
    </location>
</feature>
<reference evidence="2 3" key="1">
    <citation type="submission" date="2019-08" db="EMBL/GenBank/DDBJ databases">
        <title>Genome of Phaeodactylibacter luteus.</title>
        <authorList>
            <person name="Bowman J.P."/>
        </authorList>
    </citation>
    <scope>NUCLEOTIDE SEQUENCE [LARGE SCALE GENOMIC DNA]</scope>
    <source>
        <strain evidence="2 3">KCTC 42180</strain>
    </source>
</reference>
<dbReference type="EMBL" id="VOOR01000005">
    <property type="protein sequence ID" value="TXB68005.1"/>
    <property type="molecule type" value="Genomic_DNA"/>
</dbReference>
<dbReference type="RefSeq" id="WP_147166126.1">
    <property type="nucleotide sequence ID" value="NZ_VOOR01000005.1"/>
</dbReference>
<dbReference type="AlphaFoldDB" id="A0A5C6S1B0"/>
<evidence type="ECO:0008006" key="4">
    <source>
        <dbReference type="Google" id="ProtNLM"/>
    </source>
</evidence>
<keyword evidence="3" id="KW-1185">Reference proteome</keyword>
<comment type="caution">
    <text evidence="2">The sequence shown here is derived from an EMBL/GenBank/DDBJ whole genome shotgun (WGS) entry which is preliminary data.</text>
</comment>
<evidence type="ECO:0000256" key="1">
    <source>
        <dbReference type="SAM" id="SignalP"/>
    </source>
</evidence>
<sequence length="325" mass="35197">MKNLFLILALLAYGLYSCQPGPAQGAEAPAQDTTATEADPRLDFTILPGERVGLVDLRSASEADVLQAYGSLAQKDSVYLGEGLFEQGVVLFKENPKNRVYLYWDPLMSPRQPSFVSIYGEGRQTDWSTPEGLTIGMSIEQVEQLNGRAFELYGFGWDYGGYVSNWNGGSLEGKGISLRFEPNEDATTAVEVLGDVALSSDAPAVRQAQPFVSELTFSDPTPDPMSMMQGGWRSTTDESYEIIIEGNQVSHFSDQRLMYTAAIEADPGCTSEACAVTGTAPEGFCFIEKGEFDAQCNLVITANETTLEYTAIGAAGGSLVFERVD</sequence>
<feature type="signal peptide" evidence="1">
    <location>
        <begin position="1"/>
        <end position="25"/>
    </location>
</feature>
<dbReference type="Proteomes" id="UP000321580">
    <property type="component" value="Unassembled WGS sequence"/>
</dbReference>
<proteinExistence type="predicted"/>
<organism evidence="2 3">
    <name type="scientific">Phaeodactylibacter luteus</name>
    <dbReference type="NCBI Taxonomy" id="1564516"/>
    <lineage>
        <taxon>Bacteria</taxon>
        <taxon>Pseudomonadati</taxon>
        <taxon>Bacteroidota</taxon>
        <taxon>Saprospiria</taxon>
        <taxon>Saprospirales</taxon>
        <taxon>Haliscomenobacteraceae</taxon>
        <taxon>Phaeodactylibacter</taxon>
    </lineage>
</organism>
<evidence type="ECO:0000313" key="2">
    <source>
        <dbReference type="EMBL" id="TXB68005.1"/>
    </source>
</evidence>